<organism evidence="1 2">
    <name type="scientific">Caerostris extrusa</name>
    <name type="common">Bark spider</name>
    <name type="synonym">Caerostris bankana</name>
    <dbReference type="NCBI Taxonomy" id="172846"/>
    <lineage>
        <taxon>Eukaryota</taxon>
        <taxon>Metazoa</taxon>
        <taxon>Ecdysozoa</taxon>
        <taxon>Arthropoda</taxon>
        <taxon>Chelicerata</taxon>
        <taxon>Arachnida</taxon>
        <taxon>Araneae</taxon>
        <taxon>Araneomorphae</taxon>
        <taxon>Entelegynae</taxon>
        <taxon>Araneoidea</taxon>
        <taxon>Araneidae</taxon>
        <taxon>Caerostris</taxon>
    </lineage>
</organism>
<proteinExistence type="predicted"/>
<gene>
    <name evidence="1" type="ORF">CEXT_750411</name>
</gene>
<reference evidence="1 2" key="1">
    <citation type="submission" date="2021-06" db="EMBL/GenBank/DDBJ databases">
        <title>Caerostris extrusa draft genome.</title>
        <authorList>
            <person name="Kono N."/>
            <person name="Arakawa K."/>
        </authorList>
    </citation>
    <scope>NUCLEOTIDE SEQUENCE [LARGE SCALE GENOMIC DNA]</scope>
</reference>
<accession>A0AAV4TMW0</accession>
<comment type="caution">
    <text evidence="1">The sequence shown here is derived from an EMBL/GenBank/DDBJ whole genome shotgun (WGS) entry which is preliminary data.</text>
</comment>
<evidence type="ECO:0000313" key="2">
    <source>
        <dbReference type="Proteomes" id="UP001054945"/>
    </source>
</evidence>
<dbReference type="Proteomes" id="UP001054945">
    <property type="component" value="Unassembled WGS sequence"/>
</dbReference>
<sequence>MSPAFPVAPKFNYAFDGVVFSARRTEGCEVISLALNGGLCRPPEALPADSYLACSGERDSTFDDCILVDTFCLKVTLVLRFMY</sequence>
<dbReference type="AlphaFoldDB" id="A0AAV4TMW0"/>
<keyword evidence="2" id="KW-1185">Reference proteome</keyword>
<name>A0AAV4TMW0_CAEEX</name>
<protein>
    <submittedName>
        <fullName evidence="1">Uncharacterized protein</fullName>
    </submittedName>
</protein>
<dbReference type="EMBL" id="BPLR01011520">
    <property type="protein sequence ID" value="GIY47054.1"/>
    <property type="molecule type" value="Genomic_DNA"/>
</dbReference>
<evidence type="ECO:0000313" key="1">
    <source>
        <dbReference type="EMBL" id="GIY47054.1"/>
    </source>
</evidence>